<sequence length="64" mass="7513">MSEEKSRLDELLDDPMVQLVMQRDRVNPKGLRWMLERARARVEDPSLPPAYMVARECREQGICP</sequence>
<dbReference type="eggNOG" id="ENOG5030Z9J">
    <property type="taxonomic scope" value="Bacteria"/>
</dbReference>
<evidence type="ECO:0000313" key="2">
    <source>
        <dbReference type="EMBL" id="TDR34598.1"/>
    </source>
</evidence>
<protein>
    <submittedName>
        <fullName evidence="1">Uncharacterized protein</fullName>
    </submittedName>
</protein>
<evidence type="ECO:0000313" key="4">
    <source>
        <dbReference type="Proteomes" id="UP000294958"/>
    </source>
</evidence>
<dbReference type="STRING" id="69279.BG36_23920"/>
<comment type="caution">
    <text evidence="1">The sequence shown here is derived from an EMBL/GenBank/DDBJ whole genome shotgun (WGS) entry which is preliminary data.</text>
</comment>
<dbReference type="Proteomes" id="UP000294958">
    <property type="component" value="Unassembled WGS sequence"/>
</dbReference>
<accession>A0A011VKU5</accession>
<gene>
    <name evidence="1" type="ORF">BG36_23920</name>
    <name evidence="2" type="ORF">DES43_11327</name>
</gene>
<dbReference type="PATRIC" id="fig|69279.3.peg.1709"/>
<keyword evidence="4" id="KW-1185">Reference proteome</keyword>
<dbReference type="HOGENOM" id="CLU_2844775_0_0_5"/>
<proteinExistence type="predicted"/>
<dbReference type="EMBL" id="JENY01000009">
    <property type="protein sequence ID" value="EXL09040.1"/>
    <property type="molecule type" value="Genomic_DNA"/>
</dbReference>
<evidence type="ECO:0000313" key="1">
    <source>
        <dbReference type="EMBL" id="EXL09040.1"/>
    </source>
</evidence>
<name>A0A011VKU5_9HYPH</name>
<dbReference type="AlphaFoldDB" id="A0A011VKU5"/>
<evidence type="ECO:0000313" key="3">
    <source>
        <dbReference type="Proteomes" id="UP000019849"/>
    </source>
</evidence>
<dbReference type="RefSeq" id="WP_035025509.1">
    <property type="nucleotide sequence ID" value="NZ_KK073883.1"/>
</dbReference>
<dbReference type="OrthoDB" id="9808516at2"/>
<reference evidence="2 4" key="2">
    <citation type="submission" date="2019-03" db="EMBL/GenBank/DDBJ databases">
        <title>Genomic Encyclopedia of Type Strains, Phase IV (KMG-IV): sequencing the most valuable type-strain genomes for metagenomic binning, comparative biology and taxonomic classification.</title>
        <authorList>
            <person name="Goeker M."/>
        </authorList>
    </citation>
    <scope>NUCLEOTIDE SEQUENCE [LARGE SCALE GENOMIC DNA]</scope>
    <source>
        <strain evidence="2 4">DSM 11603</strain>
    </source>
</reference>
<dbReference type="Proteomes" id="UP000019849">
    <property type="component" value="Unassembled WGS sequence"/>
</dbReference>
<dbReference type="EMBL" id="SNZF01000013">
    <property type="protein sequence ID" value="TDR34598.1"/>
    <property type="molecule type" value="Genomic_DNA"/>
</dbReference>
<reference evidence="1 3" key="1">
    <citation type="submission" date="2014-02" db="EMBL/GenBank/DDBJ databases">
        <title>Aquamicrobium defluvii Genome sequencing.</title>
        <authorList>
            <person name="Wang X."/>
        </authorList>
    </citation>
    <scope>NUCLEOTIDE SEQUENCE [LARGE SCALE GENOMIC DNA]</scope>
    <source>
        <strain evidence="1 3">W13Z1</strain>
    </source>
</reference>
<organism evidence="1 3">
    <name type="scientific">Aquamicrobium defluvii</name>
    <dbReference type="NCBI Taxonomy" id="69279"/>
    <lineage>
        <taxon>Bacteria</taxon>
        <taxon>Pseudomonadati</taxon>
        <taxon>Pseudomonadota</taxon>
        <taxon>Alphaproteobacteria</taxon>
        <taxon>Hyphomicrobiales</taxon>
        <taxon>Phyllobacteriaceae</taxon>
        <taxon>Aquamicrobium</taxon>
    </lineage>
</organism>